<dbReference type="AlphaFoldDB" id="A0A6J4QK32"/>
<protein>
    <submittedName>
        <fullName evidence="1">Uncharacterized protein</fullName>
    </submittedName>
</protein>
<sequence length="191" mass="21464">MTDSEFYANATLGFRQWYFSPRTEGNQPPSLEGLVKYGFGRPRYRWNLKGPNHAECLRLKFNPDSFSEEHGEVPNTGCSCGFYAHGLRDASNSETTVHMVGGIVAGWGKLELHERGFKCGMAKILAVFAPDPPRTHPHYGELALESWAALKSMCTGTDIPMLSPDALREDAEVRRYARERDLILLEEQLVT</sequence>
<accession>A0A6J4QK32</accession>
<organism evidence="1">
    <name type="scientific">uncultured Rubrobacteraceae bacterium</name>
    <dbReference type="NCBI Taxonomy" id="349277"/>
    <lineage>
        <taxon>Bacteria</taxon>
        <taxon>Bacillati</taxon>
        <taxon>Actinomycetota</taxon>
        <taxon>Rubrobacteria</taxon>
        <taxon>Rubrobacterales</taxon>
        <taxon>Rubrobacteraceae</taxon>
        <taxon>environmental samples</taxon>
    </lineage>
</organism>
<evidence type="ECO:0000313" key="1">
    <source>
        <dbReference type="EMBL" id="CAA9442175.1"/>
    </source>
</evidence>
<name>A0A6J4QK32_9ACTN</name>
<proteinExistence type="predicted"/>
<dbReference type="EMBL" id="CADCVD010000062">
    <property type="protein sequence ID" value="CAA9442175.1"/>
    <property type="molecule type" value="Genomic_DNA"/>
</dbReference>
<reference evidence="1" key="1">
    <citation type="submission" date="2020-02" db="EMBL/GenBank/DDBJ databases">
        <authorList>
            <person name="Meier V. D."/>
        </authorList>
    </citation>
    <scope>NUCLEOTIDE SEQUENCE</scope>
    <source>
        <strain evidence="1">AVDCRST_MAG37</strain>
    </source>
</reference>
<gene>
    <name evidence="1" type="ORF">AVDCRST_MAG37-1475</name>
</gene>